<dbReference type="GO" id="GO:0033130">
    <property type="term" value="F:acetylcholine receptor binding"/>
    <property type="evidence" value="ECO:0007669"/>
    <property type="project" value="InterPro"/>
</dbReference>
<dbReference type="GO" id="GO:0005886">
    <property type="term" value="C:plasma membrane"/>
    <property type="evidence" value="ECO:0007669"/>
    <property type="project" value="TreeGrafter"/>
</dbReference>
<accession>A0A060Z0F3</accession>
<dbReference type="GO" id="GO:0043495">
    <property type="term" value="F:protein-membrane adaptor activity"/>
    <property type="evidence" value="ECO:0007669"/>
    <property type="project" value="InterPro"/>
</dbReference>
<dbReference type="PRINTS" id="PR00217">
    <property type="entry name" value="POSTSYNAPTIC"/>
</dbReference>
<dbReference type="AlphaFoldDB" id="A0A060Z0F3"/>
<dbReference type="PANTHER" id="PTHR46574">
    <property type="entry name" value="43 KDA RECEPTOR-ASSOCIATED PROTEIN OF THE SYNAPSE"/>
    <property type="match status" value="1"/>
</dbReference>
<dbReference type="GO" id="GO:0007271">
    <property type="term" value="P:synaptic transmission, cholinergic"/>
    <property type="evidence" value="ECO:0007669"/>
    <property type="project" value="TreeGrafter"/>
</dbReference>
<evidence type="ECO:0000313" key="5">
    <source>
        <dbReference type="Proteomes" id="UP000193380"/>
    </source>
</evidence>
<proteinExistence type="predicted"/>
<dbReference type="GO" id="GO:0046872">
    <property type="term" value="F:metal ion binding"/>
    <property type="evidence" value="ECO:0007669"/>
    <property type="project" value="UniProtKB-KW"/>
</dbReference>
<dbReference type="EMBL" id="FR931282">
    <property type="protein sequence ID" value="CDQ97511.1"/>
    <property type="molecule type" value="Genomic_DNA"/>
</dbReference>
<dbReference type="PANTHER" id="PTHR46574:SF1">
    <property type="entry name" value="43 KDA RECEPTOR-ASSOCIATED PROTEIN OF THE SYNAPSE"/>
    <property type="match status" value="1"/>
</dbReference>
<evidence type="ECO:0000313" key="4">
    <source>
        <dbReference type="EMBL" id="CDQ97511.1"/>
    </source>
</evidence>
<feature type="domain" description="Rapsyn myristoylation/linker region N-terminal" evidence="3">
    <location>
        <begin position="1"/>
        <end position="65"/>
    </location>
</feature>
<sequence length="77" mass="8857">MGQDQTKQQVEKGLKLYQANQTDKALHVWTKVLEKTSDPGGKFRVLGCLITAHSEMGKYKEMLKVKQRERESPCQIH</sequence>
<dbReference type="STRING" id="8022.A0A060Z0F3"/>
<gene>
    <name evidence="4" type="ORF">GSONMT00038296001</name>
</gene>
<dbReference type="GO" id="GO:1900075">
    <property type="term" value="P:positive regulation of neuromuscular synaptic transmission"/>
    <property type="evidence" value="ECO:0007669"/>
    <property type="project" value="TreeGrafter"/>
</dbReference>
<keyword evidence="1" id="KW-0479">Metal-binding</keyword>
<dbReference type="InterPro" id="IPR019568">
    <property type="entry name" value="Rapsyn_myristoylation/link_N"/>
</dbReference>
<keyword evidence="2" id="KW-0677">Repeat</keyword>
<evidence type="ECO:0000259" key="3">
    <source>
        <dbReference type="Pfam" id="PF10579"/>
    </source>
</evidence>
<evidence type="ECO:0000256" key="2">
    <source>
        <dbReference type="ARBA" id="ARBA00022737"/>
    </source>
</evidence>
<dbReference type="PaxDb" id="8022-A0A060Z0F3"/>
<dbReference type="GO" id="GO:0031594">
    <property type="term" value="C:neuromuscular junction"/>
    <property type="evidence" value="ECO:0007669"/>
    <property type="project" value="TreeGrafter"/>
</dbReference>
<reference evidence="4" key="2">
    <citation type="submission" date="2014-03" db="EMBL/GenBank/DDBJ databases">
        <authorList>
            <person name="Genoscope - CEA"/>
        </authorList>
    </citation>
    <scope>NUCLEOTIDE SEQUENCE</scope>
</reference>
<organism evidence="4 5">
    <name type="scientific">Oncorhynchus mykiss</name>
    <name type="common">Rainbow trout</name>
    <name type="synonym">Salmo gairdneri</name>
    <dbReference type="NCBI Taxonomy" id="8022"/>
    <lineage>
        <taxon>Eukaryota</taxon>
        <taxon>Metazoa</taxon>
        <taxon>Chordata</taxon>
        <taxon>Craniata</taxon>
        <taxon>Vertebrata</taxon>
        <taxon>Euteleostomi</taxon>
        <taxon>Actinopterygii</taxon>
        <taxon>Neopterygii</taxon>
        <taxon>Teleostei</taxon>
        <taxon>Protacanthopterygii</taxon>
        <taxon>Salmoniformes</taxon>
        <taxon>Salmonidae</taxon>
        <taxon>Salmoninae</taxon>
        <taxon>Oncorhynchus</taxon>
    </lineage>
</organism>
<reference evidence="4" key="1">
    <citation type="journal article" date="2014" name="Nat. Commun.">
        <title>The rainbow trout genome provides novel insights into evolution after whole-genome duplication in vertebrates.</title>
        <authorList>
            <person name="Berthelot C."/>
            <person name="Brunet F."/>
            <person name="Chalopin D."/>
            <person name="Juanchich A."/>
            <person name="Bernard M."/>
            <person name="Noel B."/>
            <person name="Bento P."/>
            <person name="Da Silva C."/>
            <person name="Labadie K."/>
            <person name="Alberti A."/>
            <person name="Aury J.M."/>
            <person name="Louis A."/>
            <person name="Dehais P."/>
            <person name="Bardou P."/>
            <person name="Montfort J."/>
            <person name="Klopp C."/>
            <person name="Cabau C."/>
            <person name="Gaspin C."/>
            <person name="Thorgaard G.H."/>
            <person name="Boussaha M."/>
            <person name="Quillet E."/>
            <person name="Guyomard R."/>
            <person name="Galiana D."/>
            <person name="Bobe J."/>
            <person name="Volff J.N."/>
            <person name="Genet C."/>
            <person name="Wincker P."/>
            <person name="Jaillon O."/>
            <person name="Roest Crollius H."/>
            <person name="Guiguen Y."/>
        </authorList>
    </citation>
    <scope>NUCLEOTIDE SEQUENCE [LARGE SCALE GENOMIC DNA]</scope>
</reference>
<dbReference type="Proteomes" id="UP000193380">
    <property type="component" value="Unassembled WGS sequence"/>
</dbReference>
<dbReference type="Pfam" id="PF10579">
    <property type="entry name" value="Rapsyn_N"/>
    <property type="match status" value="1"/>
</dbReference>
<dbReference type="InterPro" id="IPR052480">
    <property type="entry name" value="RAPsyn"/>
</dbReference>
<protein>
    <recommendedName>
        <fullName evidence="3">Rapsyn myristoylation/linker region N-terminal domain-containing protein</fullName>
    </recommendedName>
</protein>
<dbReference type="InterPro" id="IPR001237">
    <property type="entry name" value="Postsynaptic"/>
</dbReference>
<name>A0A060Z0F3_ONCMY</name>
<evidence type="ECO:0000256" key="1">
    <source>
        <dbReference type="ARBA" id="ARBA00022723"/>
    </source>
</evidence>